<proteinExistence type="predicted"/>
<sequence length="95" mass="10540">MPALAKQEAAETLAQVVERAKPSDLAEIYAELFPEQSVSSPPTASEIARYVRSGLAAEEIVDLWNVVFPSDRNVWYDEEAKAIHYNEEPVGYAAE</sequence>
<evidence type="ECO:0000313" key="2">
    <source>
        <dbReference type="Proteomes" id="UP000214646"/>
    </source>
</evidence>
<keyword evidence="2" id="KW-1185">Reference proteome</keyword>
<comment type="caution">
    <text evidence="1">The sequence shown here is derived from an EMBL/GenBank/DDBJ whole genome shotgun (WGS) entry which is preliminary data.</text>
</comment>
<name>A0A225DG31_9BACT</name>
<organism evidence="1 2">
    <name type="scientific">Fimbriiglobus ruber</name>
    <dbReference type="NCBI Taxonomy" id="1908690"/>
    <lineage>
        <taxon>Bacteria</taxon>
        <taxon>Pseudomonadati</taxon>
        <taxon>Planctomycetota</taxon>
        <taxon>Planctomycetia</taxon>
        <taxon>Gemmatales</taxon>
        <taxon>Gemmataceae</taxon>
        <taxon>Fimbriiglobus</taxon>
    </lineage>
</organism>
<protein>
    <submittedName>
        <fullName evidence="1">Uncharacterized protein</fullName>
    </submittedName>
</protein>
<dbReference type="Proteomes" id="UP000214646">
    <property type="component" value="Unassembled WGS sequence"/>
</dbReference>
<evidence type="ECO:0000313" key="1">
    <source>
        <dbReference type="EMBL" id="OWK37468.1"/>
    </source>
</evidence>
<accession>A0A225DG31</accession>
<dbReference type="AlphaFoldDB" id="A0A225DG31"/>
<dbReference type="EMBL" id="NIDE01000014">
    <property type="protein sequence ID" value="OWK37468.1"/>
    <property type="molecule type" value="Genomic_DNA"/>
</dbReference>
<reference evidence="2" key="1">
    <citation type="submission" date="2017-06" db="EMBL/GenBank/DDBJ databases">
        <title>Genome analysis of Fimbriiglobus ruber SP5, the first member of the order Planctomycetales with confirmed chitinolytic capability.</title>
        <authorList>
            <person name="Ravin N.V."/>
            <person name="Rakitin A.L."/>
            <person name="Ivanova A.A."/>
            <person name="Beletsky A.V."/>
            <person name="Kulichevskaya I.S."/>
            <person name="Mardanov A.V."/>
            <person name="Dedysh S.N."/>
        </authorList>
    </citation>
    <scope>NUCLEOTIDE SEQUENCE [LARGE SCALE GENOMIC DNA]</scope>
    <source>
        <strain evidence="2">SP5</strain>
    </source>
</reference>
<dbReference type="OrthoDB" id="285156at2"/>
<dbReference type="RefSeq" id="WP_088257381.1">
    <property type="nucleotide sequence ID" value="NZ_NIDE01000014.1"/>
</dbReference>
<gene>
    <name evidence="1" type="ORF">FRUB_06588</name>
</gene>